<proteinExistence type="predicted"/>
<dbReference type="AlphaFoldDB" id="A0A7C9EUC3"/>
<dbReference type="EMBL" id="GISG01266923">
    <property type="protein sequence ID" value="MBA4675343.1"/>
    <property type="molecule type" value="Transcribed_RNA"/>
</dbReference>
<reference evidence="1" key="2">
    <citation type="submission" date="2020-07" db="EMBL/GenBank/DDBJ databases">
        <authorList>
            <person name="Vera ALvarez R."/>
            <person name="Arias-Moreno D.M."/>
            <person name="Jimenez-Jacinto V."/>
            <person name="Jimenez-Bremont J.F."/>
            <person name="Swaminathan K."/>
            <person name="Moose S.P."/>
            <person name="Guerrero-Gonzalez M.L."/>
            <person name="Marino-Ramirez L."/>
            <person name="Landsman D."/>
            <person name="Rodriguez-Kessler M."/>
            <person name="Delgado-Sanchez P."/>
        </authorList>
    </citation>
    <scope>NUCLEOTIDE SEQUENCE</scope>
    <source>
        <tissue evidence="1">Cladode</tissue>
    </source>
</reference>
<protein>
    <submittedName>
        <fullName evidence="1">Uncharacterized protein</fullName>
    </submittedName>
</protein>
<evidence type="ECO:0000313" key="1">
    <source>
        <dbReference type="EMBL" id="MBA4675343.1"/>
    </source>
</evidence>
<organism evidence="1">
    <name type="scientific">Opuntia streptacantha</name>
    <name type="common">Prickly pear cactus</name>
    <name type="synonym">Opuntia cardona</name>
    <dbReference type="NCBI Taxonomy" id="393608"/>
    <lineage>
        <taxon>Eukaryota</taxon>
        <taxon>Viridiplantae</taxon>
        <taxon>Streptophyta</taxon>
        <taxon>Embryophyta</taxon>
        <taxon>Tracheophyta</taxon>
        <taxon>Spermatophyta</taxon>
        <taxon>Magnoliopsida</taxon>
        <taxon>eudicotyledons</taxon>
        <taxon>Gunneridae</taxon>
        <taxon>Pentapetalae</taxon>
        <taxon>Caryophyllales</taxon>
        <taxon>Cactineae</taxon>
        <taxon>Cactaceae</taxon>
        <taxon>Opuntioideae</taxon>
        <taxon>Opuntia</taxon>
    </lineage>
</organism>
<accession>A0A7C9EUC3</accession>
<reference evidence="1" key="1">
    <citation type="journal article" date="2013" name="J. Plant Res.">
        <title>Effect of fungi and light on seed germination of three Opuntia species from semiarid lands of central Mexico.</title>
        <authorList>
            <person name="Delgado-Sanchez P."/>
            <person name="Jimenez-Bremont J.F."/>
            <person name="Guerrero-Gonzalez Mde L."/>
            <person name="Flores J."/>
        </authorList>
    </citation>
    <scope>NUCLEOTIDE SEQUENCE</scope>
    <source>
        <tissue evidence="1">Cladode</tissue>
    </source>
</reference>
<name>A0A7C9EUC3_OPUST</name>
<sequence>MFNLTTRSLAFEQNTPVQPQGVGSRPFQSAKTRYGSSYMASLKAVRAQTSFDTNESQVTLSAPKIANWSRTQVPSLIFSLYRLLSHFLVLSVSSTGLPTNPPIEELIQPKKIKKSQIAKKPENFTNLEKWDFQEIEPNKKSSEIQENHTEFNAQIH</sequence>